<name>A0A2X2GVE0_9GAMM</name>
<protein>
    <submittedName>
        <fullName evidence="1">DUF4440 domain-containing protein</fullName>
    </submittedName>
    <submittedName>
        <fullName evidence="2">Uncharacterized protein conserved in bacteria</fullName>
    </submittedName>
</protein>
<evidence type="ECO:0000313" key="2">
    <source>
        <dbReference type="EMBL" id="SUI75347.1"/>
    </source>
</evidence>
<evidence type="ECO:0000313" key="1">
    <source>
        <dbReference type="EMBL" id="MEX3173461.1"/>
    </source>
</evidence>
<dbReference type="EMBL" id="JBFQXQ010000001">
    <property type="protein sequence ID" value="MEX3173461.1"/>
    <property type="molecule type" value="Genomic_DNA"/>
</dbReference>
<dbReference type="Proteomes" id="UP000255529">
    <property type="component" value="Unassembled WGS sequence"/>
</dbReference>
<dbReference type="RefSeq" id="WP_017893759.1">
    <property type="nucleotide sequence ID" value="NZ_CAMIRW010000008.1"/>
</dbReference>
<dbReference type="InterPro" id="IPR032710">
    <property type="entry name" value="NTF2-like_dom_sf"/>
</dbReference>
<sequence>MNRYFTEVIDAHVAIENWLEKGAGEEQALLARFDPAFSMIALNGSRLDFAALSAFFHAHRAAKPGLEITIEEMTLVAEWPTGAVVSYREKQMLPGQAATLRNSTVVFEQTQTGLGWRHLHETTLAQ</sequence>
<accession>A0A2X2GVE0</accession>
<reference evidence="2 3" key="1">
    <citation type="submission" date="2018-06" db="EMBL/GenBank/DDBJ databases">
        <authorList>
            <consortium name="Pathogen Informatics"/>
            <person name="Doyle S."/>
        </authorList>
    </citation>
    <scope>NUCLEOTIDE SEQUENCE [LARGE SCALE GENOMIC DNA]</scope>
    <source>
        <strain evidence="2 3">NCTC11544</strain>
    </source>
</reference>
<keyword evidence="4" id="KW-1185">Reference proteome</keyword>
<dbReference type="PIRSF" id="PIRSF029394">
    <property type="entry name" value="UCP029394"/>
    <property type="match status" value="1"/>
</dbReference>
<organism evidence="2 3">
    <name type="scientific">Serratia quinivorans</name>
    <dbReference type="NCBI Taxonomy" id="137545"/>
    <lineage>
        <taxon>Bacteria</taxon>
        <taxon>Pseudomonadati</taxon>
        <taxon>Pseudomonadota</taxon>
        <taxon>Gammaproteobacteria</taxon>
        <taxon>Enterobacterales</taxon>
        <taxon>Yersiniaceae</taxon>
        <taxon>Serratia</taxon>
    </lineage>
</organism>
<evidence type="ECO:0000313" key="3">
    <source>
        <dbReference type="Proteomes" id="UP000255529"/>
    </source>
</evidence>
<dbReference type="EMBL" id="UGYN01000002">
    <property type="protein sequence ID" value="SUI75347.1"/>
    <property type="molecule type" value="Genomic_DNA"/>
</dbReference>
<gene>
    <name evidence="1" type="ORF">AB4M04_15390</name>
    <name evidence="2" type="ORF">NCTC11544_03592</name>
</gene>
<reference evidence="1 4" key="2">
    <citation type="submission" date="2024-07" db="EMBL/GenBank/DDBJ databases">
        <title>Genomes of novel Serratia strains from suburban soil.</title>
        <authorList>
            <person name="Markert E.X."/>
            <person name="Severe K."/>
            <person name="Severe L."/>
            <person name="Twing K.I."/>
            <person name="Ward L.M."/>
        </authorList>
    </citation>
    <scope>NUCLEOTIDE SEQUENCE [LARGE SCALE GENOMIC DNA]</scope>
    <source>
        <strain evidence="1 4">3C-UT</strain>
    </source>
</reference>
<evidence type="ECO:0000313" key="4">
    <source>
        <dbReference type="Proteomes" id="UP001558101"/>
    </source>
</evidence>
<dbReference type="SUPFAM" id="SSF54427">
    <property type="entry name" value="NTF2-like"/>
    <property type="match status" value="1"/>
</dbReference>
<dbReference type="InterPro" id="IPR016918">
    <property type="entry name" value="UCP029394"/>
</dbReference>
<dbReference type="Gene3D" id="3.10.450.50">
    <property type="match status" value="1"/>
</dbReference>
<dbReference type="AlphaFoldDB" id="A0A2X2GVE0"/>
<proteinExistence type="predicted"/>
<dbReference type="GeneID" id="74952092"/>
<dbReference type="Proteomes" id="UP001558101">
    <property type="component" value="Unassembled WGS sequence"/>
</dbReference>